<dbReference type="InterPro" id="IPR015424">
    <property type="entry name" value="PyrdxlP-dep_Trfase"/>
</dbReference>
<dbReference type="InterPro" id="IPR004839">
    <property type="entry name" value="Aminotransferase_I/II_large"/>
</dbReference>
<comment type="cofactor">
    <cofactor evidence="1">
        <name>pyridoxal 5'-phosphate</name>
        <dbReference type="ChEBI" id="CHEBI:597326"/>
    </cofactor>
</comment>
<keyword evidence="5" id="KW-1185">Reference proteome</keyword>
<dbReference type="Pfam" id="PF00155">
    <property type="entry name" value="Aminotran_1_2"/>
    <property type="match status" value="1"/>
</dbReference>
<accession>A0ABY5RC54</accession>
<feature type="region of interest" description="Disordered" evidence="2">
    <location>
        <begin position="96"/>
        <end position="129"/>
    </location>
</feature>
<dbReference type="PROSITE" id="PS00105">
    <property type="entry name" value="AA_TRANSFER_CLASS_1"/>
    <property type="match status" value="1"/>
</dbReference>
<dbReference type="SUPFAM" id="SSF53383">
    <property type="entry name" value="PLP-dependent transferases"/>
    <property type="match status" value="1"/>
</dbReference>
<dbReference type="PANTHER" id="PTHR43510">
    <property type="entry name" value="AMINOTRANSFERASE FUNCTION, HYPOTHETICAL (EUROFUNG)"/>
    <property type="match status" value="1"/>
</dbReference>
<protein>
    <recommendedName>
        <fullName evidence="1">Aminotransferase</fullName>
        <ecNumber evidence="1">2.6.1.-</ecNumber>
    </recommendedName>
</protein>
<dbReference type="EC" id="2.6.1.-" evidence="1"/>
<dbReference type="InterPro" id="IPR015422">
    <property type="entry name" value="PyrdxlP-dep_Trfase_small"/>
</dbReference>
<keyword evidence="1" id="KW-0808">Transferase</keyword>
<evidence type="ECO:0000256" key="1">
    <source>
        <dbReference type="RuleBase" id="RU000481"/>
    </source>
</evidence>
<feature type="domain" description="Aminotransferase class I/classII large" evidence="3">
    <location>
        <begin position="125"/>
        <end position="387"/>
    </location>
</feature>
<organism evidence="4 5">
    <name type="scientific">Haloferax larsenii</name>
    <dbReference type="NCBI Taxonomy" id="302484"/>
    <lineage>
        <taxon>Archaea</taxon>
        <taxon>Methanobacteriati</taxon>
        <taxon>Methanobacteriota</taxon>
        <taxon>Stenosarchaea group</taxon>
        <taxon>Halobacteria</taxon>
        <taxon>Halobacteriales</taxon>
        <taxon>Haloferacaceae</taxon>
        <taxon>Haloferax</taxon>
    </lineage>
</organism>
<name>A0ABY5RC54_HALLR</name>
<keyword evidence="1 4" id="KW-0032">Aminotransferase</keyword>
<dbReference type="GeneID" id="74529969"/>
<dbReference type="Gene3D" id="3.40.640.10">
    <property type="entry name" value="Type I PLP-dependent aspartate aminotransferase-like (Major domain)"/>
    <property type="match status" value="1"/>
</dbReference>
<dbReference type="InterPro" id="IPR015421">
    <property type="entry name" value="PyrdxlP-dep_Trfase_major"/>
</dbReference>
<evidence type="ECO:0000313" key="4">
    <source>
        <dbReference type="EMBL" id="UVE49946.1"/>
    </source>
</evidence>
<dbReference type="GO" id="GO:0008483">
    <property type="term" value="F:transaminase activity"/>
    <property type="evidence" value="ECO:0007669"/>
    <property type="project" value="UniProtKB-KW"/>
</dbReference>
<gene>
    <name evidence="4" type="ORF">KU306_13640</name>
</gene>
<evidence type="ECO:0000313" key="5">
    <source>
        <dbReference type="Proteomes" id="UP001058330"/>
    </source>
</evidence>
<dbReference type="EMBL" id="CP078063">
    <property type="protein sequence ID" value="UVE49946.1"/>
    <property type="molecule type" value="Genomic_DNA"/>
</dbReference>
<dbReference type="Gene3D" id="3.90.1150.10">
    <property type="entry name" value="Aspartate Aminotransferase, domain 1"/>
    <property type="match status" value="1"/>
</dbReference>
<feature type="compositionally biased region" description="Low complexity" evidence="2">
    <location>
        <begin position="101"/>
        <end position="125"/>
    </location>
</feature>
<reference evidence="4" key="1">
    <citation type="submission" date="2021-07" db="EMBL/GenBank/DDBJ databases">
        <title>Studies on halocins as antimicrobial molecules from haloarchaea.</title>
        <authorList>
            <person name="Kumar S."/>
            <person name="Khare S.K."/>
        </authorList>
    </citation>
    <scope>NUCLEOTIDE SEQUENCE</scope>
    <source>
        <strain evidence="4">NCIM 5678</strain>
    </source>
</reference>
<dbReference type="Proteomes" id="UP001058330">
    <property type="component" value="Chromosome"/>
</dbReference>
<dbReference type="PANTHER" id="PTHR43510:SF1">
    <property type="entry name" value="AMINOTRANSFERASE FUNCTION, HYPOTHETICAL (EUROFUNG)"/>
    <property type="match status" value="1"/>
</dbReference>
<evidence type="ECO:0000256" key="2">
    <source>
        <dbReference type="SAM" id="MobiDB-lite"/>
    </source>
</evidence>
<proteinExistence type="inferred from homology"/>
<evidence type="ECO:0000259" key="3">
    <source>
        <dbReference type="Pfam" id="PF00155"/>
    </source>
</evidence>
<sequence length="394" mass="41854">MTTTFPSIPYLDWIIGRTDEVTHDLATSDLRPTASFEGLVPPSLAGLPDPDDATLTGQLADRYGVSESNVLVTAGATHANFLAACALLDRAKRRRHEADASEATDATSPTDAADPTEATDAADAPKPQVLVEKPGYQPLCETPEALGARVDRFLRPPEFDHALEPHRIESAAIDSFAYAMVTNRHNPSGRLATRAELAEMARHAADVGGYLLVDEVYAPYVDPADDGPFGGVTAAGLPNVVVTGSLTKFYGLGGLRVGWLVGPEDVVERARQASMHLPSVADPSKKLARRALHNSEQLDAAARTHLSANHELLASFLAERPNLDGRIHAGGSFALLEHETHSGDEVVEAALDGDVLVVPGRFFDRSDAFRTSLGGDPEAMAAALDAFGSVLDEL</sequence>
<comment type="similarity">
    <text evidence="1">Belongs to the class-I pyridoxal-phosphate-dependent aminotransferase family.</text>
</comment>
<dbReference type="RefSeq" id="WP_258302275.1">
    <property type="nucleotide sequence ID" value="NZ_CP078063.1"/>
</dbReference>
<dbReference type="InterPro" id="IPR004838">
    <property type="entry name" value="NHTrfase_class1_PyrdxlP-BS"/>
</dbReference>
<dbReference type="CDD" id="cd00609">
    <property type="entry name" value="AAT_like"/>
    <property type="match status" value="1"/>
</dbReference>